<gene>
    <name evidence="1" type="ORF">FHS40_004877</name>
</gene>
<evidence type="ECO:0000313" key="1">
    <source>
        <dbReference type="EMBL" id="MBB5105782.1"/>
    </source>
</evidence>
<dbReference type="Proteomes" id="UP000549009">
    <property type="component" value="Unassembled WGS sequence"/>
</dbReference>
<dbReference type="AlphaFoldDB" id="A0A7W8AWF3"/>
<dbReference type="EMBL" id="JACHJD010000008">
    <property type="protein sequence ID" value="MBB5105782.1"/>
    <property type="molecule type" value="Genomic_DNA"/>
</dbReference>
<reference evidence="1 2" key="1">
    <citation type="submission" date="2020-08" db="EMBL/GenBank/DDBJ databases">
        <title>Genomic Encyclopedia of Type Strains, Phase III (KMG-III): the genomes of soil and plant-associated and newly described type strains.</title>
        <authorList>
            <person name="Whitman W."/>
        </authorList>
    </citation>
    <scope>NUCLEOTIDE SEQUENCE [LARGE SCALE GENOMIC DNA]</scope>
    <source>
        <strain evidence="1 2">CECT 3146</strain>
    </source>
</reference>
<accession>A0A7W8AWF3</accession>
<protein>
    <submittedName>
        <fullName evidence="1">Uncharacterized protein</fullName>
    </submittedName>
</protein>
<organism evidence="1 2">
    <name type="scientific">Streptomyces spectabilis</name>
    <dbReference type="NCBI Taxonomy" id="68270"/>
    <lineage>
        <taxon>Bacteria</taxon>
        <taxon>Bacillati</taxon>
        <taxon>Actinomycetota</taxon>
        <taxon>Actinomycetes</taxon>
        <taxon>Kitasatosporales</taxon>
        <taxon>Streptomycetaceae</taxon>
        <taxon>Streptomyces</taxon>
    </lineage>
</organism>
<sequence length="544" mass="61103">MPDTLDDSAASVFDAREVSAGDRLLLDLSEAEEARYVEIQRDLFAFRDRLGPLDAHLVVVLPRHLGYLLRDDLRHLSAEIGRPSGMRVLARHLRCENIEPTATQLEGKELRKYLARAPLRTVAALADGIRRHRDTDGANRDFPQWLTAALADEHDQAGRVAADIAAEESGRRRALLLSLAMFHGSPPSTILSATNTLLKALSHPHDETPRLDRTDLYAEFTAVRAEVDADGRVSFALPGYDSAVRDHFWTYMPDVRRQLRDWFRDCMSSPGLEPAERQAAVARFAEQGLRCQRPEDLRALVERWARTDASPRYLPDAAQLLALGLSDDQHGRYFRQQIYDWSTAADTNERLRHTLVLVCSESMAPTHPDQALVRLHHLARRGKARDGVAARKAVLSLARSENRLYELMLTRLSTDRDQNSWAERDSALFLALADPIRRIRSPRVRALLAQGWSAALRRPDESWAGYLPHWLSACIEYAEHRGHILEVLAAACAADSRTAGRLYRAARAWQHAADGAIADRADTVDHLLHAIDIQQGIESYPNAV</sequence>
<dbReference type="OrthoDB" id="3848913at2"/>
<keyword evidence="2" id="KW-1185">Reference proteome</keyword>
<dbReference type="RefSeq" id="WP_150509983.1">
    <property type="nucleotide sequence ID" value="NZ_BMSQ01000007.1"/>
</dbReference>
<name>A0A7W8AWF3_STRST</name>
<proteinExistence type="predicted"/>
<evidence type="ECO:0000313" key="2">
    <source>
        <dbReference type="Proteomes" id="UP000549009"/>
    </source>
</evidence>
<comment type="caution">
    <text evidence="1">The sequence shown here is derived from an EMBL/GenBank/DDBJ whole genome shotgun (WGS) entry which is preliminary data.</text>
</comment>